<feature type="region of interest" description="Disordered" evidence="2">
    <location>
        <begin position="1"/>
        <end position="30"/>
    </location>
</feature>
<feature type="compositionally biased region" description="Low complexity" evidence="2">
    <location>
        <begin position="143"/>
        <end position="158"/>
    </location>
</feature>
<evidence type="ECO:0000256" key="2">
    <source>
        <dbReference type="SAM" id="MobiDB-lite"/>
    </source>
</evidence>
<name>A0ABN7BDA6_9HEMI</name>
<dbReference type="EMBL" id="AP028921">
    <property type="protein sequence ID" value="BET01825.1"/>
    <property type="molecule type" value="Genomic_DNA"/>
</dbReference>
<feature type="coiled-coil region" evidence="1">
    <location>
        <begin position="264"/>
        <end position="291"/>
    </location>
</feature>
<feature type="compositionally biased region" description="Acidic residues" evidence="2">
    <location>
        <begin position="1"/>
        <end position="22"/>
    </location>
</feature>
<evidence type="ECO:0000256" key="1">
    <source>
        <dbReference type="SAM" id="Coils"/>
    </source>
</evidence>
<accession>A0ABN7BDA6</accession>
<evidence type="ECO:0000313" key="4">
    <source>
        <dbReference type="Proteomes" id="UP001307889"/>
    </source>
</evidence>
<protein>
    <submittedName>
        <fullName evidence="3">Uncharacterized protein</fullName>
    </submittedName>
</protein>
<evidence type="ECO:0000313" key="3">
    <source>
        <dbReference type="EMBL" id="BET01825.1"/>
    </source>
</evidence>
<organism evidence="3 4">
    <name type="scientific">Nesidiocoris tenuis</name>
    <dbReference type="NCBI Taxonomy" id="355587"/>
    <lineage>
        <taxon>Eukaryota</taxon>
        <taxon>Metazoa</taxon>
        <taxon>Ecdysozoa</taxon>
        <taxon>Arthropoda</taxon>
        <taxon>Hexapoda</taxon>
        <taxon>Insecta</taxon>
        <taxon>Pterygota</taxon>
        <taxon>Neoptera</taxon>
        <taxon>Paraneoptera</taxon>
        <taxon>Hemiptera</taxon>
        <taxon>Heteroptera</taxon>
        <taxon>Panheteroptera</taxon>
        <taxon>Cimicomorpha</taxon>
        <taxon>Miridae</taxon>
        <taxon>Dicyphina</taxon>
        <taxon>Nesidiocoris</taxon>
    </lineage>
</organism>
<feature type="compositionally biased region" description="Basic and acidic residues" evidence="2">
    <location>
        <begin position="159"/>
        <end position="171"/>
    </location>
</feature>
<proteinExistence type="predicted"/>
<dbReference type="Proteomes" id="UP001307889">
    <property type="component" value="Chromosome 13"/>
</dbReference>
<keyword evidence="4" id="KW-1185">Reference proteome</keyword>
<feature type="region of interest" description="Disordered" evidence="2">
    <location>
        <begin position="121"/>
        <end position="217"/>
    </location>
</feature>
<gene>
    <name evidence="3" type="ORF">NTJ_14642</name>
</gene>
<sequence length="457" mass="51531">MDDVGSDEEYSQTFDSDIEDQISEAHDTLSRDKHSLRDVISLADEVTSKGETLARKASETDFALRLEDYGQENAKNRFGYRDNDETSEISERSYERILEFDGFRKEKIFADDSGLGKIEYLPTSEVETSNDESDVSVREAGISKESQSNKNSANSSTKSDNDQSESEKLEGEENFENDLENFGKSSEVTVGNDKLSDIESVSDENCESSDEKIAVEEEKERIEIMEETDDGKQDECSQEIFQDCIAPSDGSGDGQREYELLARLKKLRDDISAMRQDLSNARKECSKESEEVTKLIEGIMERNKLAENMGESAISSISPQFVTPPRTPPSHLRSMILDTAGISNARPLYSSGSSIFLANRLPAVVPTAVLEERLRATRETASTTYRATLDELERMVEKEMASIQDSMTLLEPLNQMASEWNTSQQLRSMTYKRDYRMEMVTSEMHLHGQKVPVEEIK</sequence>
<reference evidence="3 4" key="1">
    <citation type="submission" date="2023-09" db="EMBL/GenBank/DDBJ databases">
        <title>Nesidiocoris tenuis whole genome shotgun sequence.</title>
        <authorList>
            <person name="Shibata T."/>
            <person name="Shimoda M."/>
            <person name="Kobayashi T."/>
            <person name="Uehara T."/>
        </authorList>
    </citation>
    <scope>NUCLEOTIDE SEQUENCE [LARGE SCALE GENOMIC DNA]</scope>
    <source>
        <strain evidence="3 4">Japan</strain>
    </source>
</reference>
<keyword evidence="1" id="KW-0175">Coiled coil</keyword>